<organism evidence="3 4">
    <name type="scientific">Pluralibacter gergoviae</name>
    <name type="common">Enterobacter gergoviae</name>
    <dbReference type="NCBI Taxonomy" id="61647"/>
    <lineage>
        <taxon>Bacteria</taxon>
        <taxon>Pseudomonadati</taxon>
        <taxon>Pseudomonadota</taxon>
        <taxon>Gammaproteobacteria</taxon>
        <taxon>Enterobacterales</taxon>
        <taxon>Enterobacteriaceae</taxon>
        <taxon>Pluralibacter</taxon>
    </lineage>
</organism>
<evidence type="ECO:0000259" key="2">
    <source>
        <dbReference type="Pfam" id="PF13478"/>
    </source>
</evidence>
<feature type="domain" description="XdhC Rossmann" evidence="2">
    <location>
        <begin position="169"/>
        <end position="316"/>
    </location>
</feature>
<evidence type="ECO:0000313" key="3">
    <source>
        <dbReference type="EMBL" id="KMK11853.1"/>
    </source>
</evidence>
<proteinExistence type="predicted"/>
<keyword evidence="4" id="KW-1185">Reference proteome</keyword>
<reference evidence="3 4" key="1">
    <citation type="submission" date="2015-05" db="EMBL/GenBank/DDBJ databases">
        <title>Genome sequences of Pluralibacter gergoviae.</title>
        <authorList>
            <person name="Greninger A.L."/>
            <person name="Miller S."/>
        </authorList>
    </citation>
    <scope>NUCLEOTIDE SEQUENCE [LARGE SCALE GENOMIC DNA]</scope>
    <source>
        <strain evidence="3 4">JS81F13</strain>
    </source>
</reference>
<dbReference type="Pfam" id="PF02625">
    <property type="entry name" value="XdhC_CoxI"/>
    <property type="match status" value="1"/>
</dbReference>
<evidence type="ECO:0000313" key="4">
    <source>
        <dbReference type="Proteomes" id="UP000036196"/>
    </source>
</evidence>
<name>A0A0J5M397_PLUGE</name>
<dbReference type="InterPro" id="IPR003777">
    <property type="entry name" value="XdhC_CoxI"/>
</dbReference>
<feature type="domain" description="XdhC- CoxI" evidence="1">
    <location>
        <begin position="15"/>
        <end position="69"/>
    </location>
</feature>
<dbReference type="AlphaFoldDB" id="A0A0J5M397"/>
<comment type="caution">
    <text evidence="3">The sequence shown here is derived from an EMBL/GenBank/DDBJ whole genome shotgun (WGS) entry which is preliminary data.</text>
</comment>
<dbReference type="PANTHER" id="PTHR30388">
    <property type="entry name" value="ALDEHYDE OXIDOREDUCTASE MOLYBDENUM COFACTOR ASSEMBLY PROTEIN"/>
    <property type="match status" value="1"/>
</dbReference>
<sequence>MQSLDSRVVDRALSWLTAGKTVWLCTVLHSWGSAPRAPGAMLVADAAGGWLGSLSGGCIEEDFLQRLRAGSWPRASERVRYGAEGLTPPVSLPCGGVLDVLIERFEADAAALALFRAMRSALGGGAQIVRYISIGGDREWQPVASPATLPALRYDDDSAVLPVGGVSTLFLAGYSAVADECLRFALQLGFRAVVCEHRDAEFAQLLGRAGDNENVQCLRQHPARYLELQGAGPATAILCLTHDPRIDDLTLMEAVNTDAFYIGAMGSANNSRRRMQRLAELGGLSAAELARIRAPVGIAIGSKTPAEIALSALAEIVQVKNGR</sequence>
<dbReference type="PANTHER" id="PTHR30388:SF4">
    <property type="entry name" value="MOLYBDENUM COFACTOR INSERTION CHAPERONE PAOD"/>
    <property type="match status" value="1"/>
</dbReference>
<dbReference type="PATRIC" id="fig|61647.15.peg.2492"/>
<protein>
    <submittedName>
        <fullName evidence="3">XshC-Cox1 family protein</fullName>
    </submittedName>
</protein>
<dbReference type="EMBL" id="LDZF01000024">
    <property type="protein sequence ID" value="KMK11853.1"/>
    <property type="molecule type" value="Genomic_DNA"/>
</dbReference>
<dbReference type="InterPro" id="IPR027051">
    <property type="entry name" value="XdhC_Rossmann_dom"/>
</dbReference>
<dbReference type="InterPro" id="IPR052698">
    <property type="entry name" value="MoCofactor_Util/Proc"/>
</dbReference>
<gene>
    <name evidence="3" type="ORF">ABW06_19650</name>
</gene>
<evidence type="ECO:0000259" key="1">
    <source>
        <dbReference type="Pfam" id="PF02625"/>
    </source>
</evidence>
<dbReference type="Gene3D" id="3.40.50.720">
    <property type="entry name" value="NAD(P)-binding Rossmann-like Domain"/>
    <property type="match status" value="1"/>
</dbReference>
<accession>A0A0J5M397</accession>
<dbReference type="Proteomes" id="UP000036196">
    <property type="component" value="Unassembled WGS sequence"/>
</dbReference>
<dbReference type="RefSeq" id="WP_048280247.1">
    <property type="nucleotide sequence ID" value="NZ_CACVCI010000001.1"/>
</dbReference>
<dbReference type="Pfam" id="PF13478">
    <property type="entry name" value="XdhC_C"/>
    <property type="match status" value="1"/>
</dbReference>